<evidence type="ECO:0000313" key="2">
    <source>
        <dbReference type="Proteomes" id="UP001519460"/>
    </source>
</evidence>
<name>A0ABD0J217_9CAEN</name>
<keyword evidence="2" id="KW-1185">Reference proteome</keyword>
<reference evidence="1 2" key="1">
    <citation type="journal article" date="2023" name="Sci. Data">
        <title>Genome assembly of the Korean intertidal mud-creeper Batillaria attramentaria.</title>
        <authorList>
            <person name="Patra A.K."/>
            <person name="Ho P.T."/>
            <person name="Jun S."/>
            <person name="Lee S.J."/>
            <person name="Kim Y."/>
            <person name="Won Y.J."/>
        </authorList>
    </citation>
    <scope>NUCLEOTIDE SEQUENCE [LARGE SCALE GENOMIC DNA]</scope>
    <source>
        <strain evidence="1">Wonlab-2016</strain>
    </source>
</reference>
<organism evidence="1 2">
    <name type="scientific">Batillaria attramentaria</name>
    <dbReference type="NCBI Taxonomy" id="370345"/>
    <lineage>
        <taxon>Eukaryota</taxon>
        <taxon>Metazoa</taxon>
        <taxon>Spiralia</taxon>
        <taxon>Lophotrochozoa</taxon>
        <taxon>Mollusca</taxon>
        <taxon>Gastropoda</taxon>
        <taxon>Caenogastropoda</taxon>
        <taxon>Sorbeoconcha</taxon>
        <taxon>Cerithioidea</taxon>
        <taxon>Batillariidae</taxon>
        <taxon>Batillaria</taxon>
    </lineage>
</organism>
<gene>
    <name evidence="1" type="ORF">BaRGS_00039893</name>
</gene>
<dbReference type="EMBL" id="JACVVK020000736">
    <property type="protein sequence ID" value="KAK7450687.1"/>
    <property type="molecule type" value="Genomic_DNA"/>
</dbReference>
<comment type="caution">
    <text evidence="1">The sequence shown here is derived from an EMBL/GenBank/DDBJ whole genome shotgun (WGS) entry which is preliminary data.</text>
</comment>
<protein>
    <submittedName>
        <fullName evidence="1">Uncharacterized protein</fullName>
    </submittedName>
</protein>
<accession>A0ABD0J217</accession>
<sequence>MSKRAATRSSNLQLSPLTVIVKLRPGAAACRRSWLSLHVVLSGMFHRLTSLCRQVAPSHHPPVSTDDTANTIHVRPDTLQPSKIMASFSP</sequence>
<evidence type="ECO:0000313" key="1">
    <source>
        <dbReference type="EMBL" id="KAK7450687.1"/>
    </source>
</evidence>
<proteinExistence type="predicted"/>
<dbReference type="AlphaFoldDB" id="A0ABD0J217"/>
<dbReference type="Proteomes" id="UP001519460">
    <property type="component" value="Unassembled WGS sequence"/>
</dbReference>